<dbReference type="InterPro" id="IPR000253">
    <property type="entry name" value="FHA_dom"/>
</dbReference>
<dbReference type="CDD" id="cd07302">
    <property type="entry name" value="CHD"/>
    <property type="match status" value="1"/>
</dbReference>
<dbReference type="GO" id="GO:0035556">
    <property type="term" value="P:intracellular signal transduction"/>
    <property type="evidence" value="ECO:0007669"/>
    <property type="project" value="InterPro"/>
</dbReference>
<dbReference type="CDD" id="cd00060">
    <property type="entry name" value="FHA"/>
    <property type="match status" value="1"/>
</dbReference>
<dbReference type="SMART" id="SM00044">
    <property type="entry name" value="CYCc"/>
    <property type="match status" value="1"/>
</dbReference>
<evidence type="ECO:0008006" key="5">
    <source>
        <dbReference type="Google" id="ProtNLM"/>
    </source>
</evidence>
<keyword evidence="4" id="KW-1185">Reference proteome</keyword>
<dbReference type="SUPFAM" id="SSF55073">
    <property type="entry name" value="Nucleotide cyclase"/>
    <property type="match status" value="1"/>
</dbReference>
<protein>
    <recommendedName>
        <fullName evidence="5">Guanylate cyclase domain-containing protein</fullName>
    </recommendedName>
</protein>
<dbReference type="InterPro" id="IPR029787">
    <property type="entry name" value="Nucleotide_cyclase"/>
</dbReference>
<gene>
    <name evidence="3" type="ORF">SOIL9_18440</name>
</gene>
<dbReference type="KEGG" id="gms:SOIL9_18440"/>
<dbReference type="PROSITE" id="PS50006">
    <property type="entry name" value="FHA_DOMAIN"/>
    <property type="match status" value="1"/>
</dbReference>
<feature type="domain" description="FHA" evidence="1">
    <location>
        <begin position="39"/>
        <end position="92"/>
    </location>
</feature>
<dbReference type="PANTHER" id="PTHR43081:SF20">
    <property type="entry name" value="TWO-COMPONENT RESPONSE REGULATOR"/>
    <property type="match status" value="1"/>
</dbReference>
<evidence type="ECO:0000313" key="3">
    <source>
        <dbReference type="EMBL" id="VTR95870.1"/>
    </source>
</evidence>
<dbReference type="AlphaFoldDB" id="A0A6P2D8Q0"/>
<dbReference type="InterPro" id="IPR050697">
    <property type="entry name" value="Adenylyl/Guanylyl_Cyclase_3/4"/>
</dbReference>
<dbReference type="Gene3D" id="3.30.70.1230">
    <property type="entry name" value="Nucleotide cyclase"/>
    <property type="match status" value="1"/>
</dbReference>
<proteinExistence type="predicted"/>
<dbReference type="GO" id="GO:0006171">
    <property type="term" value="P:cAMP biosynthetic process"/>
    <property type="evidence" value="ECO:0007669"/>
    <property type="project" value="TreeGrafter"/>
</dbReference>
<dbReference type="GO" id="GO:0004016">
    <property type="term" value="F:adenylate cyclase activity"/>
    <property type="evidence" value="ECO:0007669"/>
    <property type="project" value="UniProtKB-ARBA"/>
</dbReference>
<dbReference type="InterPro" id="IPR001054">
    <property type="entry name" value="A/G_cyclase"/>
</dbReference>
<dbReference type="InterPro" id="IPR008984">
    <property type="entry name" value="SMAD_FHA_dom_sf"/>
</dbReference>
<evidence type="ECO:0000259" key="2">
    <source>
        <dbReference type="PROSITE" id="PS50125"/>
    </source>
</evidence>
<dbReference type="RefSeq" id="WP_162670229.1">
    <property type="nucleotide sequence ID" value="NZ_LR593886.1"/>
</dbReference>
<dbReference type="Proteomes" id="UP000464178">
    <property type="component" value="Chromosome"/>
</dbReference>
<dbReference type="PROSITE" id="PS50125">
    <property type="entry name" value="GUANYLATE_CYCLASE_2"/>
    <property type="match status" value="1"/>
</dbReference>
<reference evidence="3 4" key="1">
    <citation type="submission" date="2019-05" db="EMBL/GenBank/DDBJ databases">
        <authorList>
            <consortium name="Science for Life Laboratories"/>
        </authorList>
    </citation>
    <scope>NUCLEOTIDE SEQUENCE [LARGE SCALE GENOMIC DNA]</scope>
    <source>
        <strain evidence="3">Soil9</strain>
    </source>
</reference>
<dbReference type="SUPFAM" id="SSF49879">
    <property type="entry name" value="SMAD/FHA domain"/>
    <property type="match status" value="1"/>
</dbReference>
<dbReference type="PANTHER" id="PTHR43081">
    <property type="entry name" value="ADENYLATE CYCLASE, TERMINAL-DIFFERENTIATION SPECIFIC-RELATED"/>
    <property type="match status" value="1"/>
</dbReference>
<feature type="domain" description="Guanylate cyclase" evidence="2">
    <location>
        <begin position="378"/>
        <end position="504"/>
    </location>
</feature>
<dbReference type="Gene3D" id="2.60.200.20">
    <property type="match status" value="1"/>
</dbReference>
<organism evidence="3 4">
    <name type="scientific">Gemmata massiliana</name>
    <dbReference type="NCBI Taxonomy" id="1210884"/>
    <lineage>
        <taxon>Bacteria</taxon>
        <taxon>Pseudomonadati</taxon>
        <taxon>Planctomycetota</taxon>
        <taxon>Planctomycetia</taxon>
        <taxon>Gemmatales</taxon>
        <taxon>Gemmataceae</taxon>
        <taxon>Gemmata</taxon>
    </lineage>
</organism>
<accession>A0A6P2D8Q0</accession>
<sequence length="638" mass="71084">MADLEALTRIDPSAATGSSVMSLPGQFSWRYTLPENRVLKLGSEPKECDWAVPEDRMISRFHATLEWTGSALLVTRRGIILPDYPNKPGNQIWFRNKAVERCEVRPGEWFVIGQTRFTLRGDTDVDPDALVDATLVQRQEERSRSELETVTFTNPGMLLKALEQLPAYLKVVASEPALFKQMLKVAIAALPKADAAAIVRVPPDSAITDLRVTVVEQNVRNPNAGTADEFVPSRKLVRRVVCQQRKSCLHIWSTDPSDFTQAGSSHHTLTLGALHQQGATPWAICTPFQDGSQHALYVSGRLQNPAGRDQKPDTTYLTEYQKFVEILVGLLESTRRTLRLARQVAVTKEAWPSNLRKYLDDPERLEALLKTPQEQDVTVLFCDLRGFSGFAEEHGESLSSAWREVQSALDTMSGAITEKGGIVAGFRGDAVLGFWGWPEKPADQIERAAEAALRIYERLSGRLLQRRCGLGITHGRALAGRLGAHDLAVVDLYGPVVNLAFRLEEMTKAYGVGIMVSDEVATRLQTVDPTSRRWRLRGLGTVRPRGMKKPLTAYELSPTSTITNAESWVTSDAYEANLAFWNAAVEKFVRGAWAEANDDLDGLFADDPAAKCFLRYMRRHNGQKPRDWDGAFTPRPEE</sequence>
<name>A0A6P2D8Q0_9BACT</name>
<dbReference type="Pfam" id="PF00211">
    <property type="entry name" value="Guanylate_cyc"/>
    <property type="match status" value="1"/>
</dbReference>
<evidence type="ECO:0000259" key="1">
    <source>
        <dbReference type="PROSITE" id="PS50006"/>
    </source>
</evidence>
<dbReference type="EMBL" id="LR593886">
    <property type="protein sequence ID" value="VTR95870.1"/>
    <property type="molecule type" value="Genomic_DNA"/>
</dbReference>
<evidence type="ECO:0000313" key="4">
    <source>
        <dbReference type="Proteomes" id="UP000464178"/>
    </source>
</evidence>